<dbReference type="SMART" id="SM00184">
    <property type="entry name" value="RING"/>
    <property type="match status" value="1"/>
</dbReference>
<dbReference type="GO" id="GO:0006511">
    <property type="term" value="P:ubiquitin-dependent protein catabolic process"/>
    <property type="evidence" value="ECO:0000318"/>
    <property type="project" value="GO_Central"/>
</dbReference>
<protein>
    <recommendedName>
        <fullName evidence="3">RING-type domain-containing protein</fullName>
    </recommendedName>
</protein>
<dbReference type="EMBL" id="CM008970">
    <property type="protein sequence ID" value="PNW79064.1"/>
    <property type="molecule type" value="Genomic_DNA"/>
</dbReference>
<dbReference type="InterPro" id="IPR013083">
    <property type="entry name" value="Znf_RING/FYVE/PHD"/>
</dbReference>
<dbReference type="OrthoDB" id="537550at2759"/>
<dbReference type="ExpressionAtlas" id="A0A2K3DEW1">
    <property type="expression patterns" value="baseline"/>
</dbReference>
<keyword evidence="1" id="KW-0863">Zinc-finger</keyword>
<dbReference type="AlphaFoldDB" id="A0A2K3DEW1"/>
<evidence type="ECO:0000259" key="3">
    <source>
        <dbReference type="PROSITE" id="PS50089"/>
    </source>
</evidence>
<dbReference type="GO" id="GO:0008270">
    <property type="term" value="F:zinc ion binding"/>
    <property type="evidence" value="ECO:0007669"/>
    <property type="project" value="UniProtKB-KW"/>
</dbReference>
<sequence length="463" mass="46906">MLAERTGKRNDWNNGPPAGAATRIGPDGFPEYDPSAFESDHDEDGDDGYVGGAFAALAGLGGELNSDEEFVEVVSKKNKKKLVPPTGPSGAGAGPSGSRPPAAPAARGPSAGAGPSSSRAAALPVPRPSAALVMPRAPYGLGAAEAAPPPRAPRARTHDDEGRPLTDTYYQTFQKVYRNAGGDVCMRFHKTDIVIAKPSGEVVVTSGGYKTKTTFQSVSEGLEPMGIILRSSRGEGYGEWWVELPDGSRQDWLDNMTIPAASAEDRGRGQRLLAAYHGTSTAAAPATSASGRATAGPVGAPYRPGAAAAPPPAAYRQVGYAPTSSATGAAASAAGPYAAGRTGAAGPGAAGGYGAQSAAATRDPSVAAAAGSGGGDAEALHALISSALLLQDEALIAGNNQVQAEHLLDDEHCCIACMAALKTTVLIPCGHMVLCAECAADVMTRTGVCPMCRQQVETTVTVQ</sequence>
<evidence type="ECO:0000256" key="2">
    <source>
        <dbReference type="SAM" id="MobiDB-lite"/>
    </source>
</evidence>
<dbReference type="SUPFAM" id="SSF57850">
    <property type="entry name" value="RING/U-box"/>
    <property type="match status" value="1"/>
</dbReference>
<dbReference type="PROSITE" id="PS50089">
    <property type="entry name" value="ZF_RING_2"/>
    <property type="match status" value="1"/>
</dbReference>
<dbReference type="PaxDb" id="3055-EDP02404"/>
<name>A0A2K3DEW1_CHLRE</name>
<organism evidence="4 5">
    <name type="scientific">Chlamydomonas reinhardtii</name>
    <name type="common">Chlamydomonas smithii</name>
    <dbReference type="NCBI Taxonomy" id="3055"/>
    <lineage>
        <taxon>Eukaryota</taxon>
        <taxon>Viridiplantae</taxon>
        <taxon>Chlorophyta</taxon>
        <taxon>core chlorophytes</taxon>
        <taxon>Chlorophyceae</taxon>
        <taxon>CS clade</taxon>
        <taxon>Chlamydomonadales</taxon>
        <taxon>Chlamydomonadaceae</taxon>
        <taxon>Chlamydomonas</taxon>
    </lineage>
</organism>
<dbReference type="PANTHER" id="PTHR22696:SF1">
    <property type="entry name" value="E3 UBIQUITIN-PROTEIN LIGASE RNF26"/>
    <property type="match status" value="1"/>
</dbReference>
<reference evidence="4 5" key="1">
    <citation type="journal article" date="2007" name="Science">
        <title>The Chlamydomonas genome reveals the evolution of key animal and plant functions.</title>
        <authorList>
            <person name="Merchant S.S."/>
            <person name="Prochnik S.E."/>
            <person name="Vallon O."/>
            <person name="Harris E.H."/>
            <person name="Karpowicz S.J."/>
            <person name="Witman G.B."/>
            <person name="Terry A."/>
            <person name="Salamov A."/>
            <person name="Fritz-Laylin L.K."/>
            <person name="Marechal-Drouard L."/>
            <person name="Marshall W.F."/>
            <person name="Qu L.H."/>
            <person name="Nelson D.R."/>
            <person name="Sanderfoot A.A."/>
            <person name="Spalding M.H."/>
            <person name="Kapitonov V.V."/>
            <person name="Ren Q."/>
            <person name="Ferris P."/>
            <person name="Lindquist E."/>
            <person name="Shapiro H."/>
            <person name="Lucas S.M."/>
            <person name="Grimwood J."/>
            <person name="Schmutz J."/>
            <person name="Cardol P."/>
            <person name="Cerutti H."/>
            <person name="Chanfreau G."/>
            <person name="Chen C.L."/>
            <person name="Cognat V."/>
            <person name="Croft M.T."/>
            <person name="Dent R."/>
            <person name="Dutcher S."/>
            <person name="Fernandez E."/>
            <person name="Fukuzawa H."/>
            <person name="Gonzalez-Ballester D."/>
            <person name="Gonzalez-Halphen D."/>
            <person name="Hallmann A."/>
            <person name="Hanikenne M."/>
            <person name="Hippler M."/>
            <person name="Inwood W."/>
            <person name="Jabbari K."/>
            <person name="Kalanon M."/>
            <person name="Kuras R."/>
            <person name="Lefebvre P.A."/>
            <person name="Lemaire S.D."/>
            <person name="Lobanov A.V."/>
            <person name="Lohr M."/>
            <person name="Manuell A."/>
            <person name="Meier I."/>
            <person name="Mets L."/>
            <person name="Mittag M."/>
            <person name="Mittelmeier T."/>
            <person name="Moroney J.V."/>
            <person name="Moseley J."/>
            <person name="Napoli C."/>
            <person name="Nedelcu A.M."/>
            <person name="Niyogi K."/>
            <person name="Novoselov S.V."/>
            <person name="Paulsen I.T."/>
            <person name="Pazour G."/>
            <person name="Purton S."/>
            <person name="Ral J.P."/>
            <person name="Riano-Pachon D.M."/>
            <person name="Riekhof W."/>
            <person name="Rymarquis L."/>
            <person name="Schroda M."/>
            <person name="Stern D."/>
            <person name="Umen J."/>
            <person name="Willows R."/>
            <person name="Wilson N."/>
            <person name="Zimmer S.L."/>
            <person name="Allmer J."/>
            <person name="Balk J."/>
            <person name="Bisova K."/>
            <person name="Chen C.J."/>
            <person name="Elias M."/>
            <person name="Gendler K."/>
            <person name="Hauser C."/>
            <person name="Lamb M.R."/>
            <person name="Ledford H."/>
            <person name="Long J.C."/>
            <person name="Minagawa J."/>
            <person name="Page M.D."/>
            <person name="Pan J."/>
            <person name="Pootakham W."/>
            <person name="Roje S."/>
            <person name="Rose A."/>
            <person name="Stahlberg E."/>
            <person name="Terauchi A.M."/>
            <person name="Yang P."/>
            <person name="Ball S."/>
            <person name="Bowler C."/>
            <person name="Dieckmann C.L."/>
            <person name="Gladyshev V.N."/>
            <person name="Green P."/>
            <person name="Jorgensen R."/>
            <person name="Mayfield S."/>
            <person name="Mueller-Roeber B."/>
            <person name="Rajamani S."/>
            <person name="Sayre R.T."/>
            <person name="Brokstein P."/>
            <person name="Dubchak I."/>
            <person name="Goodstein D."/>
            <person name="Hornick L."/>
            <person name="Huang Y.W."/>
            <person name="Jhaveri J."/>
            <person name="Luo Y."/>
            <person name="Martinez D."/>
            <person name="Ngau W.C."/>
            <person name="Otillar B."/>
            <person name="Poliakov A."/>
            <person name="Porter A."/>
            <person name="Szajkowski L."/>
            <person name="Werner G."/>
            <person name="Zhou K."/>
            <person name="Grigoriev I.V."/>
            <person name="Rokhsar D.S."/>
            <person name="Grossman A.R."/>
        </authorList>
    </citation>
    <scope>NUCLEOTIDE SEQUENCE [LARGE SCALE GENOMIC DNA]</scope>
    <source>
        <strain evidence="5">CC-503</strain>
    </source>
</reference>
<feature type="region of interest" description="Disordered" evidence="2">
    <location>
        <begin position="1"/>
        <end position="53"/>
    </location>
</feature>
<gene>
    <name evidence="4" type="ORF">CHLRE_09g399439v5</name>
</gene>
<keyword evidence="5" id="KW-1185">Reference proteome</keyword>
<accession>A0A2K3DEW1</accession>
<dbReference type="Proteomes" id="UP000006906">
    <property type="component" value="Chromosome 9"/>
</dbReference>
<feature type="domain" description="RING-type" evidence="3">
    <location>
        <begin position="414"/>
        <end position="453"/>
    </location>
</feature>
<feature type="compositionally biased region" description="Low complexity" evidence="2">
    <location>
        <begin position="96"/>
        <end position="122"/>
    </location>
</feature>
<evidence type="ECO:0000313" key="5">
    <source>
        <dbReference type="Proteomes" id="UP000006906"/>
    </source>
</evidence>
<feature type="compositionally biased region" description="Basic and acidic residues" evidence="2">
    <location>
        <begin position="1"/>
        <end position="11"/>
    </location>
</feature>
<dbReference type="PANTHER" id="PTHR22696">
    <property type="entry name" value="E3 UBIQUITIN-PROTEIN LIGASE RNF26"/>
    <property type="match status" value="1"/>
</dbReference>
<feature type="region of interest" description="Disordered" evidence="2">
    <location>
        <begin position="141"/>
        <end position="165"/>
    </location>
</feature>
<feature type="region of interest" description="Disordered" evidence="2">
    <location>
        <begin position="76"/>
        <end position="123"/>
    </location>
</feature>
<dbReference type="GO" id="GO:0016567">
    <property type="term" value="P:protein ubiquitination"/>
    <property type="evidence" value="ECO:0000318"/>
    <property type="project" value="GO_Central"/>
</dbReference>
<keyword evidence="1" id="KW-0479">Metal-binding</keyword>
<evidence type="ECO:0000256" key="1">
    <source>
        <dbReference type="PROSITE-ProRule" id="PRU00175"/>
    </source>
</evidence>
<dbReference type="InParanoid" id="A0A2K3DEW1"/>
<dbReference type="RefSeq" id="XP_001694820.2">
    <property type="nucleotide sequence ID" value="XM_001694768.3"/>
</dbReference>
<dbReference type="Gene3D" id="3.30.40.10">
    <property type="entry name" value="Zinc/RING finger domain, C3HC4 (zinc finger)"/>
    <property type="match status" value="1"/>
</dbReference>
<dbReference type="GO" id="GO:0061630">
    <property type="term" value="F:ubiquitin protein ligase activity"/>
    <property type="evidence" value="ECO:0000318"/>
    <property type="project" value="GO_Central"/>
</dbReference>
<keyword evidence="1" id="KW-0862">Zinc</keyword>
<dbReference type="InterPro" id="IPR001841">
    <property type="entry name" value="Znf_RING"/>
</dbReference>
<proteinExistence type="predicted"/>
<dbReference type="KEGG" id="cre:CHLRE_09g399439v5"/>
<dbReference type="GeneID" id="5720397"/>
<dbReference type="Pfam" id="PF13920">
    <property type="entry name" value="zf-C3HC4_3"/>
    <property type="match status" value="1"/>
</dbReference>
<dbReference type="Gramene" id="PNW79064">
    <property type="protein sequence ID" value="PNW79064"/>
    <property type="gene ID" value="CHLRE_09g399439v5"/>
</dbReference>
<evidence type="ECO:0000313" key="4">
    <source>
        <dbReference type="EMBL" id="PNW79064.1"/>
    </source>
</evidence>